<dbReference type="Proteomes" id="UP001152888">
    <property type="component" value="Unassembled WGS sequence"/>
</dbReference>
<evidence type="ECO:0000313" key="2">
    <source>
        <dbReference type="EMBL" id="CAH2010382.1"/>
    </source>
</evidence>
<accession>A0A9P0M719</accession>
<protein>
    <submittedName>
        <fullName evidence="2">Uncharacterized protein</fullName>
    </submittedName>
</protein>
<dbReference type="AlphaFoldDB" id="A0A9P0M719"/>
<sequence>MIKILLTTLCIAYLAIACEAKCKVPSVGVELDNNTIMSSSGSFWQMNIVWRPIPVTTRLKMLTYSSCHVNKTGTTHIFSTLSTRLGNWFTFLTTSI</sequence>
<reference evidence="2" key="1">
    <citation type="submission" date="2022-03" db="EMBL/GenBank/DDBJ databases">
        <authorList>
            <person name="Sayadi A."/>
        </authorList>
    </citation>
    <scope>NUCLEOTIDE SEQUENCE</scope>
</reference>
<dbReference type="OrthoDB" id="6679368at2759"/>
<evidence type="ECO:0000256" key="1">
    <source>
        <dbReference type="SAM" id="SignalP"/>
    </source>
</evidence>
<feature type="signal peptide" evidence="1">
    <location>
        <begin position="1"/>
        <end position="20"/>
    </location>
</feature>
<feature type="chain" id="PRO_5040224073" evidence="1">
    <location>
        <begin position="21"/>
        <end position="96"/>
    </location>
</feature>
<name>A0A9P0M719_ACAOB</name>
<dbReference type="EMBL" id="CAKOFQ010007966">
    <property type="protein sequence ID" value="CAH2010382.1"/>
    <property type="molecule type" value="Genomic_DNA"/>
</dbReference>
<organism evidence="2 3">
    <name type="scientific">Acanthoscelides obtectus</name>
    <name type="common">Bean weevil</name>
    <name type="synonym">Bruchus obtectus</name>
    <dbReference type="NCBI Taxonomy" id="200917"/>
    <lineage>
        <taxon>Eukaryota</taxon>
        <taxon>Metazoa</taxon>
        <taxon>Ecdysozoa</taxon>
        <taxon>Arthropoda</taxon>
        <taxon>Hexapoda</taxon>
        <taxon>Insecta</taxon>
        <taxon>Pterygota</taxon>
        <taxon>Neoptera</taxon>
        <taxon>Endopterygota</taxon>
        <taxon>Coleoptera</taxon>
        <taxon>Polyphaga</taxon>
        <taxon>Cucujiformia</taxon>
        <taxon>Chrysomeloidea</taxon>
        <taxon>Chrysomelidae</taxon>
        <taxon>Bruchinae</taxon>
        <taxon>Bruchini</taxon>
        <taxon>Acanthoscelides</taxon>
    </lineage>
</organism>
<comment type="caution">
    <text evidence="2">The sequence shown here is derived from an EMBL/GenBank/DDBJ whole genome shotgun (WGS) entry which is preliminary data.</text>
</comment>
<gene>
    <name evidence="2" type="ORF">ACAOBT_LOCUS31483</name>
</gene>
<dbReference type="PROSITE" id="PS51257">
    <property type="entry name" value="PROKAR_LIPOPROTEIN"/>
    <property type="match status" value="1"/>
</dbReference>
<evidence type="ECO:0000313" key="3">
    <source>
        <dbReference type="Proteomes" id="UP001152888"/>
    </source>
</evidence>
<proteinExistence type="predicted"/>
<keyword evidence="1" id="KW-0732">Signal</keyword>
<keyword evidence="3" id="KW-1185">Reference proteome</keyword>